<dbReference type="Proteomes" id="UP000887564">
    <property type="component" value="Unplaced"/>
</dbReference>
<dbReference type="WBParaSite" id="PEQ_0000693601-mRNA-1">
    <property type="protein sequence ID" value="PEQ_0000693601-mRNA-1"/>
    <property type="gene ID" value="PEQ_0000693601"/>
</dbReference>
<evidence type="ECO:0000313" key="1">
    <source>
        <dbReference type="Proteomes" id="UP000887564"/>
    </source>
</evidence>
<name>A0A914RKW7_PAREQ</name>
<sequence>MPIFVAEFDEWEKLSELAGGVFTDIRPFSDFICKYTGVCDDEDTLSEYMTDDNKTIEDISDAVILQRNHQ</sequence>
<accession>A0A914RKW7</accession>
<proteinExistence type="predicted"/>
<organism evidence="1 2">
    <name type="scientific">Parascaris equorum</name>
    <name type="common">Equine roundworm</name>
    <dbReference type="NCBI Taxonomy" id="6256"/>
    <lineage>
        <taxon>Eukaryota</taxon>
        <taxon>Metazoa</taxon>
        <taxon>Ecdysozoa</taxon>
        <taxon>Nematoda</taxon>
        <taxon>Chromadorea</taxon>
        <taxon>Rhabditida</taxon>
        <taxon>Spirurina</taxon>
        <taxon>Ascaridomorpha</taxon>
        <taxon>Ascaridoidea</taxon>
        <taxon>Ascarididae</taxon>
        <taxon>Parascaris</taxon>
    </lineage>
</organism>
<evidence type="ECO:0000313" key="2">
    <source>
        <dbReference type="WBParaSite" id="PEQ_0000693601-mRNA-1"/>
    </source>
</evidence>
<dbReference type="AlphaFoldDB" id="A0A914RKW7"/>
<keyword evidence="1" id="KW-1185">Reference proteome</keyword>
<protein>
    <submittedName>
        <fullName evidence="2">Uncharacterized protein</fullName>
    </submittedName>
</protein>
<reference evidence="2" key="1">
    <citation type="submission" date="2022-11" db="UniProtKB">
        <authorList>
            <consortium name="WormBaseParasite"/>
        </authorList>
    </citation>
    <scope>IDENTIFICATION</scope>
</reference>